<proteinExistence type="predicted"/>
<evidence type="ECO:0000313" key="2">
    <source>
        <dbReference type="Proteomes" id="UP000789803"/>
    </source>
</evidence>
<dbReference type="Proteomes" id="UP000789803">
    <property type="component" value="Unassembled WGS sequence"/>
</dbReference>
<comment type="caution">
    <text evidence="1">The sequence shown here is derived from an EMBL/GenBank/DDBJ whole genome shotgun (WGS) entry which is preliminary data.</text>
</comment>
<name>A0ABM8QAQ0_9BACT</name>
<dbReference type="RefSeq" id="WP_229933702.1">
    <property type="nucleotide sequence ID" value="NZ_CAJHOF010000043.1"/>
</dbReference>
<keyword evidence="2" id="KW-1185">Reference proteome</keyword>
<sequence length="102" mass="12296">MAFSFEIFELFNKRLYGLDDALATVMYKKFIFGDDYMSAADPLFRTKWPELLFTWVNQMTTLTTYYSISIMGGKNKMQTRHFVIEQFKYFCNKLFSQNHIFY</sequence>
<protein>
    <submittedName>
        <fullName evidence="1">Uncharacterized protein</fullName>
    </submittedName>
</protein>
<organism evidence="1 2">
    <name type="scientific">Campylobacter majalis</name>
    <dbReference type="NCBI Taxonomy" id="2790656"/>
    <lineage>
        <taxon>Bacteria</taxon>
        <taxon>Pseudomonadati</taxon>
        <taxon>Campylobacterota</taxon>
        <taxon>Epsilonproteobacteria</taxon>
        <taxon>Campylobacterales</taxon>
        <taxon>Campylobacteraceae</taxon>
        <taxon>Campylobacter</taxon>
    </lineage>
</organism>
<evidence type="ECO:0000313" key="1">
    <source>
        <dbReference type="EMBL" id="CAD7289850.1"/>
    </source>
</evidence>
<accession>A0ABM8QAQ0</accession>
<dbReference type="EMBL" id="CAJHOF010000043">
    <property type="protein sequence ID" value="CAD7289850.1"/>
    <property type="molecule type" value="Genomic_DNA"/>
</dbReference>
<gene>
    <name evidence="1" type="ORF">LMG7974_01936</name>
</gene>
<reference evidence="1 2" key="1">
    <citation type="submission" date="2020-11" db="EMBL/GenBank/DDBJ databases">
        <authorList>
            <person name="Peeters C."/>
        </authorList>
    </citation>
    <scope>NUCLEOTIDE SEQUENCE [LARGE SCALE GENOMIC DNA]</scope>
    <source>
        <strain evidence="1 2">LMG 7974</strain>
    </source>
</reference>